<dbReference type="Pfam" id="PF01363">
    <property type="entry name" value="FYVE"/>
    <property type="match status" value="1"/>
</dbReference>
<keyword evidence="5" id="KW-0862">Zinc</keyword>
<feature type="region of interest" description="Disordered" evidence="9">
    <location>
        <begin position="1713"/>
        <end position="1784"/>
    </location>
</feature>
<keyword evidence="4 8" id="KW-0863">Zinc-finger</keyword>
<dbReference type="EMBL" id="JANPWB010000013">
    <property type="protein sequence ID" value="KAJ1103689.1"/>
    <property type="molecule type" value="Genomic_DNA"/>
</dbReference>
<sequence length="2514" mass="285470">MVACPYMLRCGESTPQRLAWFWLISLEKWLALDQKPLPAFLRNETEFLLLLEELQSDLMEEVIKELYEVFLHSHCESVEAKKDAISLRLSFQTTNDLQKILSRKPRLAQVLIEFLLSDDTSCSAVEYNNTLQQIYVDFLLASLKSLQKAEGHQQPTTETAHQIYCTLSLMPFDVEHQAGELRYLFKQLVDACIDPRCLLMEEQLLGCLLRKQSRTLINLYENVATERIREMLVGPKTQEKVSSEQSDTERAILALFSDHRQIPSWKRAYFYCLSSDKHFLEQVLVTALGLLKREDFCGLSRLLSNEFKPLGRLLVLLGWTHCQSLDSAKSLLYALHRDKDVCNDFVLKEFCDGLWAQLEVLEWCINQSSGSIAKRDLLQQLHSLDCHSSLYILHHLTNLPALDEDTVLVLLQKALPVGNGATGQFSKRASSSLVQQRSVILFEAFCAMKYAIYALCLNAHKHSMCKDCADNVLSESSGEPELNAAPGNDHRHCQDYSALFKQYLTKCQHYLHFIPAPLCLEVLENIFSLLFISYSDLCTEFSLPEDYAFDEDYEDQDKRSDGLKSLDSSADKGDSRTHSPMPSPQIGAHVEEKWLPKDSKTLSQETHAVPELISKAEHCHSNNWAYLNLKHFTSDMTGFLVDEIAAEAFLQMLLDHLEKIKNSKPWDSSDGSSEKLQLVECLSCSVSRETFESRVLQFSKILSEAQWRYKVVISNRNAEEQVLSSQGLHLRVRKQFNHRRRSRARRRKKADKDVQESVVENNGSELSTSTSEGSNSTISGRSELGFRLQPLKRNLLIPMMLSPPESLLISCILRGNFVEAHQVVLMFNLESSACYGELIFMERYQDVVRELAKVEHKIESQTSEANISRRSGSNRSTMQVIGTAVAAGMVVYSISDVTDKLLATSPNSIPTLQEDFWTKSIHLDCIDPLKDVLDDLCPAAMATFDLACTQAHLWKTCKQLLQTAERQLFSNLEMKGQRVNGTVRHPEGIQGFPTVLYQISKILNYLYTSQTQTQSGETAEEKASSQFRCNILDLLLTCYPLLTEDCVINETSVSQQHEQILQKLTTAIDMQEPKANVLATLMEQASAKPQELQAHPVRSQMKLLLKNLDLQMGKSHEPWPDYVRSFFDYINTLAAVLVRSINTDLDHSAVVKVGNPFILLQQKPSQLLSHLLFERQVPPDRLSSLLSAEELNLNVQQIIVTCCCRTLPICSSRKESQAESLVANIYMLTQQLTETRLPGSTMVDLSLFINGERSICEELSFSPGDSSQYALTASTLEFLISQSKLTAVIACLSASKVQKAPKTSLSWKEFIGSKKESPLEMEQIAKECELLLKEFPILQSFLTVMLEPVDTITEEEGGSPVGALCGKTCVSLILSGLHSSTSASVLTEAFQHSLTSKDWHRAGLLLDMYAGYVEDLPAVRDLVLCCAAVEDQDGWRYLMAVKNATLRSRIVLHFLEKWPLEACLEILAYSISDSSIDEELKIDLQKKKRELHVYQKILSLQGFPKWNNWQDLMKDCTADLQTVMNVILQAKDYGLCEEWGHLYPVPFELLISLHREHLLHLLESGEMEQALQLLQRMSDPGMCQAISEEALSQKPCLEACHFLADYLTTHFQKSLSAVRHNEIQALYIGCKMLLALPVFARANYEHLTSRPLLLLEQLLMNIKVDWAATAVQTLHQLLIGQEAGFTTEDVDDLLARYAEIALHFPFSFREEKRPDSESRLPESLSQATESETLSIASTSEHSSLSFPASTRFQTPPPPREKGPRRRSKSSPDFVPPERPPARRHWIPDERENTCMVCKNEQFTMFNRRHHCRRCGRLVCSSCSTKKMVVEGCRENPARVCDQCFSFYTKDSAEDDGCQMEDDDDCLDLAAVLQLSKTSELQWRLTLNEEENEVERSEFYYEQAPSASLCIAILSLHCDSIACGHLLIHHSCVLSRALNNPEMDSRLLIDIMKNLIFSAKMMFVKAGRSQDLALCDSYYSKVDLLKILVANTYPNIPSLDQILQPAAVIRLRNRLLEAEYYQLAIEVSTKSGLDPTGVWHAWGMACLKAANLPAAREKFERFLKAPADLNQLNQGSRVVQDVTQHLESAMKPIVAGKDDDYIATLKDLETTLKTGSLWLEMMPEGKVQQNAYYKECLYYLETYGTNLALISFLMRHDCMREALLHLLKKQCPGEVFLDGIFIPSYKSGKLHVLENLLEAIDPSLEKWSTYLFAACKHLQQKNFYHILYELQKFMKDNVRAAMTCIRFFYHRAKNYTELGEKQKWMTKAKDHLRVYLQDISRSFGRKKPVSTFRKKMTASDVSRHISTVEMQIEVTRFLHRCESSGTAKIMTTPPPTLFGSDLMKEDVACTVMLGGKNVEEGFGIAFRVIQDFQLDPASVYIKVSKHLLKRQHFGEFRQLLKCVRESGVAAENDIDNIIFQSLQEHEHISGEELDKLVQEMSDVNKKINAYVMCSKLRSAYLIAVKQEHERAIQLVEEVKQVAVDRKDNVIRQICAKWLSEHPPAPKGKHSHSARK</sequence>
<dbReference type="PANTHER" id="PTHR46591:SF1">
    <property type="entry name" value="ZINC FINGER FYVE DOMAIN-CONTAINING PROTEIN 26"/>
    <property type="match status" value="1"/>
</dbReference>
<feature type="compositionally biased region" description="Basic and acidic residues" evidence="9">
    <location>
        <begin position="557"/>
        <end position="577"/>
    </location>
</feature>
<dbReference type="CDD" id="cd15724">
    <property type="entry name" value="FYVE_ZFY26"/>
    <property type="match status" value="1"/>
</dbReference>
<dbReference type="GO" id="GO:0005813">
    <property type="term" value="C:centrosome"/>
    <property type="evidence" value="ECO:0007669"/>
    <property type="project" value="TreeGrafter"/>
</dbReference>
<name>A0AAV7MKV7_PLEWA</name>
<comment type="function">
    <text evidence="7">Phosphatidylinositol 3-phosphate-binding protein required for the abscission step in cytokinesis: recruited to the midbody during cytokinesis and acts as a regulator of abscission. May also be required for efficient homologous recombination DNA double-strand break repair.</text>
</comment>
<feature type="region of interest" description="Disordered" evidence="9">
    <location>
        <begin position="736"/>
        <end position="779"/>
    </location>
</feature>
<dbReference type="GO" id="GO:0030496">
    <property type="term" value="C:midbody"/>
    <property type="evidence" value="ECO:0007669"/>
    <property type="project" value="TreeGrafter"/>
</dbReference>
<organism evidence="11 12">
    <name type="scientific">Pleurodeles waltl</name>
    <name type="common">Iberian ribbed newt</name>
    <dbReference type="NCBI Taxonomy" id="8319"/>
    <lineage>
        <taxon>Eukaryota</taxon>
        <taxon>Metazoa</taxon>
        <taxon>Chordata</taxon>
        <taxon>Craniata</taxon>
        <taxon>Vertebrata</taxon>
        <taxon>Euteleostomi</taxon>
        <taxon>Amphibia</taxon>
        <taxon>Batrachia</taxon>
        <taxon>Caudata</taxon>
        <taxon>Salamandroidea</taxon>
        <taxon>Salamandridae</taxon>
        <taxon>Pleurodelinae</taxon>
        <taxon>Pleurodeles</taxon>
    </lineage>
</organism>
<dbReference type="FunFam" id="3.30.40.10:FF:000295">
    <property type="entry name" value="Zinc finger, FYVE domain-containing 26"/>
    <property type="match status" value="1"/>
</dbReference>
<dbReference type="Pfam" id="PF25569">
    <property type="entry name" value="TPR_ZFYVE26"/>
    <property type="match status" value="1"/>
</dbReference>
<dbReference type="GO" id="GO:0008270">
    <property type="term" value="F:zinc ion binding"/>
    <property type="evidence" value="ECO:0007669"/>
    <property type="project" value="UniProtKB-KW"/>
</dbReference>
<dbReference type="Gene3D" id="3.30.40.10">
    <property type="entry name" value="Zinc/RING finger domain, C3HC4 (zinc finger)"/>
    <property type="match status" value="1"/>
</dbReference>
<dbReference type="InterPro" id="IPR000306">
    <property type="entry name" value="Znf_FYVE"/>
</dbReference>
<dbReference type="SMART" id="SM00064">
    <property type="entry name" value="FYVE"/>
    <property type="match status" value="1"/>
</dbReference>
<keyword evidence="3" id="KW-0479">Metal-binding</keyword>
<dbReference type="InterPro" id="IPR028730">
    <property type="entry name" value="ZFYVE26"/>
</dbReference>
<evidence type="ECO:0000256" key="8">
    <source>
        <dbReference type="PROSITE-ProRule" id="PRU00091"/>
    </source>
</evidence>
<accession>A0AAV7MKV7</accession>
<evidence type="ECO:0000256" key="4">
    <source>
        <dbReference type="ARBA" id="ARBA00022771"/>
    </source>
</evidence>
<evidence type="ECO:0000256" key="6">
    <source>
        <dbReference type="ARBA" id="ARBA00025962"/>
    </source>
</evidence>
<feature type="compositionally biased region" description="Polar residues" evidence="9">
    <location>
        <begin position="1723"/>
        <end position="1753"/>
    </location>
</feature>
<dbReference type="Proteomes" id="UP001066276">
    <property type="component" value="Chromosome 9"/>
</dbReference>
<dbReference type="GO" id="GO:0007040">
    <property type="term" value="P:lysosome organization"/>
    <property type="evidence" value="ECO:0007669"/>
    <property type="project" value="UniProtKB-ARBA"/>
</dbReference>
<evidence type="ECO:0000256" key="7">
    <source>
        <dbReference type="ARBA" id="ARBA00044939"/>
    </source>
</evidence>
<evidence type="ECO:0000256" key="3">
    <source>
        <dbReference type="ARBA" id="ARBA00022723"/>
    </source>
</evidence>
<dbReference type="PANTHER" id="PTHR46591">
    <property type="entry name" value="ZINC FINGER FYVE DOMAIN-CONTAINING PROTEIN 26"/>
    <property type="match status" value="1"/>
</dbReference>
<feature type="domain" description="FYVE-type" evidence="10">
    <location>
        <begin position="1788"/>
        <end position="1848"/>
    </location>
</feature>
<evidence type="ECO:0000256" key="2">
    <source>
        <dbReference type="ARBA" id="ARBA00022553"/>
    </source>
</evidence>
<evidence type="ECO:0000313" key="11">
    <source>
        <dbReference type="EMBL" id="KAJ1103689.1"/>
    </source>
</evidence>
<keyword evidence="2" id="KW-0597">Phosphoprotein</keyword>
<dbReference type="GO" id="GO:0000281">
    <property type="term" value="P:mitotic cytokinesis"/>
    <property type="evidence" value="ECO:0007669"/>
    <property type="project" value="InterPro"/>
</dbReference>
<gene>
    <name evidence="11" type="ORF">NDU88_001110</name>
</gene>
<proteinExistence type="predicted"/>
<feature type="compositionally biased region" description="Low complexity" evidence="9">
    <location>
        <begin position="760"/>
        <end position="779"/>
    </location>
</feature>
<evidence type="ECO:0000256" key="9">
    <source>
        <dbReference type="SAM" id="MobiDB-lite"/>
    </source>
</evidence>
<comment type="subunit">
    <text evidence="6">Interacts with AP5Z1, AP5B1, AP5S1 and SPG11. Interacts with TTC19 and KIF13A.</text>
</comment>
<evidence type="ECO:0000256" key="1">
    <source>
        <dbReference type="ARBA" id="ARBA00014373"/>
    </source>
</evidence>
<protein>
    <recommendedName>
        <fullName evidence="1">Zinc finger FYVE domain-containing protein 26</fullName>
    </recommendedName>
</protein>
<feature type="region of interest" description="Disordered" evidence="9">
    <location>
        <begin position="557"/>
        <end position="590"/>
    </location>
</feature>
<feature type="compositionally biased region" description="Basic residues" evidence="9">
    <location>
        <begin position="736"/>
        <end position="749"/>
    </location>
</feature>
<evidence type="ECO:0000256" key="5">
    <source>
        <dbReference type="ARBA" id="ARBA00022833"/>
    </source>
</evidence>
<dbReference type="PROSITE" id="PS50178">
    <property type="entry name" value="ZF_FYVE"/>
    <property type="match status" value="1"/>
</dbReference>
<reference evidence="11" key="1">
    <citation type="journal article" date="2022" name="bioRxiv">
        <title>Sequencing and chromosome-scale assembly of the giantPleurodeles waltlgenome.</title>
        <authorList>
            <person name="Brown T."/>
            <person name="Elewa A."/>
            <person name="Iarovenko S."/>
            <person name="Subramanian E."/>
            <person name="Araus A.J."/>
            <person name="Petzold A."/>
            <person name="Susuki M."/>
            <person name="Suzuki K.-i.T."/>
            <person name="Hayashi T."/>
            <person name="Toyoda A."/>
            <person name="Oliveira C."/>
            <person name="Osipova E."/>
            <person name="Leigh N.D."/>
            <person name="Simon A."/>
            <person name="Yun M.H."/>
        </authorList>
    </citation>
    <scope>NUCLEOTIDE SEQUENCE</scope>
    <source>
        <strain evidence="11">20211129_DDA</strain>
        <tissue evidence="11">Liver</tissue>
    </source>
</reference>
<evidence type="ECO:0000313" key="12">
    <source>
        <dbReference type="Proteomes" id="UP001066276"/>
    </source>
</evidence>
<dbReference type="SUPFAM" id="SSF57903">
    <property type="entry name" value="FYVE/PHD zinc finger"/>
    <property type="match status" value="1"/>
</dbReference>
<dbReference type="InterPro" id="IPR017455">
    <property type="entry name" value="Znf_FYVE-rel"/>
</dbReference>
<dbReference type="InterPro" id="IPR011011">
    <property type="entry name" value="Znf_FYVE_PHD"/>
</dbReference>
<evidence type="ECO:0000259" key="10">
    <source>
        <dbReference type="PROSITE" id="PS50178"/>
    </source>
</evidence>
<comment type="caution">
    <text evidence="11">The sequence shown here is derived from an EMBL/GenBank/DDBJ whole genome shotgun (WGS) entry which is preliminary data.</text>
</comment>
<dbReference type="GO" id="GO:0000724">
    <property type="term" value="P:double-strand break repair via homologous recombination"/>
    <property type="evidence" value="ECO:0007669"/>
    <property type="project" value="InterPro"/>
</dbReference>
<dbReference type="InterPro" id="IPR057946">
    <property type="entry name" value="TPR_ZFYVE26"/>
</dbReference>
<dbReference type="GO" id="GO:0005765">
    <property type="term" value="C:lysosomal membrane"/>
    <property type="evidence" value="ECO:0007669"/>
    <property type="project" value="TreeGrafter"/>
</dbReference>
<dbReference type="GO" id="GO:0032266">
    <property type="term" value="F:phosphatidylinositol-3-phosphate binding"/>
    <property type="evidence" value="ECO:0007669"/>
    <property type="project" value="InterPro"/>
</dbReference>
<dbReference type="GO" id="GO:0032465">
    <property type="term" value="P:regulation of cytokinesis"/>
    <property type="evidence" value="ECO:0007669"/>
    <property type="project" value="TreeGrafter"/>
</dbReference>
<keyword evidence="12" id="KW-1185">Reference proteome</keyword>
<dbReference type="InterPro" id="IPR013083">
    <property type="entry name" value="Znf_RING/FYVE/PHD"/>
</dbReference>